<gene>
    <name evidence="2" type="ORF">CBR_g12361</name>
</gene>
<dbReference type="Gramene" id="GBG72793">
    <property type="protein sequence ID" value="GBG72793"/>
    <property type="gene ID" value="CBR_g12361"/>
</dbReference>
<comment type="caution">
    <text evidence="2">The sequence shown here is derived from an EMBL/GenBank/DDBJ whole genome shotgun (WGS) entry which is preliminary data.</text>
</comment>
<evidence type="ECO:0000256" key="1">
    <source>
        <dbReference type="SAM" id="MobiDB-lite"/>
    </source>
</evidence>
<reference evidence="2 3" key="1">
    <citation type="journal article" date="2018" name="Cell">
        <title>The Chara Genome: Secondary Complexity and Implications for Plant Terrestrialization.</title>
        <authorList>
            <person name="Nishiyama T."/>
            <person name="Sakayama H."/>
            <person name="Vries J.D."/>
            <person name="Buschmann H."/>
            <person name="Saint-Marcoux D."/>
            <person name="Ullrich K.K."/>
            <person name="Haas F.B."/>
            <person name="Vanderstraeten L."/>
            <person name="Becker D."/>
            <person name="Lang D."/>
            <person name="Vosolsobe S."/>
            <person name="Rombauts S."/>
            <person name="Wilhelmsson P.K.I."/>
            <person name="Janitza P."/>
            <person name="Kern R."/>
            <person name="Heyl A."/>
            <person name="Rumpler F."/>
            <person name="Villalobos L.I.A.C."/>
            <person name="Clay J.M."/>
            <person name="Skokan R."/>
            <person name="Toyoda A."/>
            <person name="Suzuki Y."/>
            <person name="Kagoshima H."/>
            <person name="Schijlen E."/>
            <person name="Tajeshwar N."/>
            <person name="Catarino B."/>
            <person name="Hetherington A.J."/>
            <person name="Saltykova A."/>
            <person name="Bonnot C."/>
            <person name="Breuninger H."/>
            <person name="Symeonidi A."/>
            <person name="Radhakrishnan G.V."/>
            <person name="Van Nieuwerburgh F."/>
            <person name="Deforce D."/>
            <person name="Chang C."/>
            <person name="Karol K.G."/>
            <person name="Hedrich R."/>
            <person name="Ulvskov P."/>
            <person name="Glockner G."/>
            <person name="Delwiche C.F."/>
            <person name="Petrasek J."/>
            <person name="Van de Peer Y."/>
            <person name="Friml J."/>
            <person name="Beilby M."/>
            <person name="Dolan L."/>
            <person name="Kohara Y."/>
            <person name="Sugano S."/>
            <person name="Fujiyama A."/>
            <person name="Delaux P.-M."/>
            <person name="Quint M."/>
            <person name="TheiBen G."/>
            <person name="Hagemann M."/>
            <person name="Harholt J."/>
            <person name="Dunand C."/>
            <person name="Zachgo S."/>
            <person name="Langdale J."/>
            <person name="Maumus F."/>
            <person name="Straeten D.V.D."/>
            <person name="Gould S.B."/>
            <person name="Rensing S.A."/>
        </authorList>
    </citation>
    <scope>NUCLEOTIDE SEQUENCE [LARGE SCALE GENOMIC DNA]</scope>
    <source>
        <strain evidence="2 3">S276</strain>
    </source>
</reference>
<keyword evidence="3" id="KW-1185">Reference proteome</keyword>
<feature type="compositionally biased region" description="Polar residues" evidence="1">
    <location>
        <begin position="393"/>
        <end position="417"/>
    </location>
</feature>
<feature type="compositionally biased region" description="Low complexity" evidence="1">
    <location>
        <begin position="325"/>
        <end position="350"/>
    </location>
</feature>
<feature type="compositionally biased region" description="Low complexity" evidence="1">
    <location>
        <begin position="484"/>
        <end position="493"/>
    </location>
</feature>
<feature type="compositionally biased region" description="Basic and acidic residues" evidence="1">
    <location>
        <begin position="510"/>
        <end position="538"/>
    </location>
</feature>
<sequence length="590" mass="66514">MEVDEDSAIPHPHVGDVGMVGADGEACSPHAKMAEDEGANPQNRSPPQAQTNYWAEEERVRDMLAKCFDIGILPVGWDIGELSEEGTKAHFTLNPSLDEIKVKWLKERTVTVIFHKGSKNLSKKVKEEVARAYEHIWMGEEHFDPSITRGRVCIESSNVLSYIAKDTRVLEWMIQEGDIRVALRGSRRWYNIAFKPWLTKKEIQDLRKEATNNYFFIRILDVPSDAYCYLESAAELSIGKVIKVYLSERDARTPQLINVRIDIAIETLPRLKETLSFTTFQGKIIELKVANAQTPWCSRCRRYYHLADDCPRQRRRRDPSPTPSPNSSGAPSFNSAHPSRPSPRTSPSNRRNSRREATPTPSRNESPTTSVGRGRPVDSHGSGSRRHSENQQRSRNTAKSSSRISNESGRPTKQPSYSRKLGPRGSRGPQGIAPRDGMVARDNPNFSLAYPTRAEEGIQSRAQGGITKEATQPRPRDQEDTRASTSKSQSLSGSKDECRQETTPTKQRRRLGEDMREYRIEEQVEGEHSSASVARKDQANQAQGSMKRNRRQATSKGGKREWEKHMLPLLFMTTVEGTFALAWSTSQAEG</sequence>
<accession>A0A388KS79</accession>
<evidence type="ECO:0000313" key="2">
    <source>
        <dbReference type="EMBL" id="GBG72793.1"/>
    </source>
</evidence>
<protein>
    <submittedName>
        <fullName evidence="2">Uncharacterized protein</fullName>
    </submittedName>
</protein>
<dbReference type="EMBL" id="BFEA01000172">
    <property type="protein sequence ID" value="GBG72793.1"/>
    <property type="molecule type" value="Genomic_DNA"/>
</dbReference>
<name>A0A388KS79_CHABU</name>
<feature type="region of interest" description="Disordered" evidence="1">
    <location>
        <begin position="1"/>
        <end position="26"/>
    </location>
</feature>
<organism evidence="2 3">
    <name type="scientific">Chara braunii</name>
    <name type="common">Braun's stonewort</name>
    <dbReference type="NCBI Taxonomy" id="69332"/>
    <lineage>
        <taxon>Eukaryota</taxon>
        <taxon>Viridiplantae</taxon>
        <taxon>Streptophyta</taxon>
        <taxon>Charophyceae</taxon>
        <taxon>Charales</taxon>
        <taxon>Characeae</taxon>
        <taxon>Chara</taxon>
    </lineage>
</organism>
<feature type="region of interest" description="Disordered" evidence="1">
    <location>
        <begin position="311"/>
        <end position="561"/>
    </location>
</feature>
<feature type="compositionally biased region" description="Polar residues" evidence="1">
    <location>
        <begin position="359"/>
        <end position="371"/>
    </location>
</feature>
<proteinExistence type="predicted"/>
<dbReference type="AlphaFoldDB" id="A0A388KS79"/>
<evidence type="ECO:0000313" key="3">
    <source>
        <dbReference type="Proteomes" id="UP000265515"/>
    </source>
</evidence>
<dbReference type="Proteomes" id="UP000265515">
    <property type="component" value="Unassembled WGS sequence"/>
</dbReference>